<dbReference type="OrthoDB" id="307209at2"/>
<keyword evidence="2" id="KW-1185">Reference proteome</keyword>
<gene>
    <name evidence="1" type="ORF">EKG39_03570</name>
</gene>
<keyword evidence="1" id="KW-0540">Nuclease</keyword>
<sequence>MTRNKVNNVTVREYALLTNGGNNHCIDCHSIPKSAFEWLLANGVSNGDSQRELVKAKRHGSSVALQVINFVGVLETPCRTRIEILPKTSTEKCDPEIARKTLIKMLARVEKLKLEEFQQSNLQLLKQPLYELLITHFLKAVSKLVKQGIRSEYQRVERESPYLKGQLQVAKQLRQRPGRQHYFHVSHDIYHANRAENRLLHSSLKQVLKWSKLSANQRLASELLFVFNDIELSVNHANDFRRWRDDRCLAHYRPLKPWCELILSYQSPVAMAGSHCGLSFLFPMEQLFEKYVAKQLSRQLPPALKLKEQVSSQCLTHHQGEDWFRLKPDIVIYDKERVVTVMDTKWKLLDASLNTTKHKYNLSQSDMYQLFAYGEKYLDGQGDLYLIYPKHQGFTESLACFEFTPGLRLHVVPYDLETDYCPLERLNSEQLTEGVA</sequence>
<accession>A0A3S0IKY5</accession>
<keyword evidence="1" id="KW-0255">Endonuclease</keyword>
<dbReference type="PANTHER" id="PTHR38733">
    <property type="entry name" value="PROTEIN MCRC"/>
    <property type="match status" value="1"/>
</dbReference>
<evidence type="ECO:0000313" key="2">
    <source>
        <dbReference type="Proteomes" id="UP000282060"/>
    </source>
</evidence>
<reference evidence="1 2" key="1">
    <citation type="submission" date="2018-12" db="EMBL/GenBank/DDBJ databases">
        <authorList>
            <person name="Yu L."/>
        </authorList>
    </citation>
    <scope>NUCLEOTIDE SEQUENCE [LARGE SCALE GENOMIC DNA]</scope>
    <source>
        <strain evidence="1 2">HAW-EB5</strain>
    </source>
</reference>
<dbReference type="PANTHER" id="PTHR38733:SF1">
    <property type="entry name" value="TYPE IV METHYL-DIRECTED RESTRICTION ENZYME ECOKMCRBC"/>
    <property type="match status" value="1"/>
</dbReference>
<dbReference type="GO" id="GO:0004519">
    <property type="term" value="F:endonuclease activity"/>
    <property type="evidence" value="ECO:0007669"/>
    <property type="project" value="UniProtKB-KW"/>
</dbReference>
<name>A0A3S0IKY5_9GAMM</name>
<dbReference type="Proteomes" id="UP000282060">
    <property type="component" value="Unassembled WGS sequence"/>
</dbReference>
<dbReference type="EMBL" id="RXNV01000001">
    <property type="protein sequence ID" value="RTR34749.1"/>
    <property type="molecule type" value="Genomic_DNA"/>
</dbReference>
<proteinExistence type="predicted"/>
<dbReference type="RefSeq" id="WP_126504270.1">
    <property type="nucleotide sequence ID" value="NZ_RXNV01000001.1"/>
</dbReference>
<comment type="caution">
    <text evidence="1">The sequence shown here is derived from an EMBL/GenBank/DDBJ whole genome shotgun (WGS) entry which is preliminary data.</text>
</comment>
<evidence type="ECO:0000313" key="1">
    <source>
        <dbReference type="EMBL" id="RTR34749.1"/>
    </source>
</evidence>
<organism evidence="1 2">
    <name type="scientific">Shewanella atlantica</name>
    <dbReference type="NCBI Taxonomy" id="271099"/>
    <lineage>
        <taxon>Bacteria</taxon>
        <taxon>Pseudomonadati</taxon>
        <taxon>Pseudomonadota</taxon>
        <taxon>Gammaproteobacteria</taxon>
        <taxon>Alteromonadales</taxon>
        <taxon>Shewanellaceae</taxon>
        <taxon>Shewanella</taxon>
    </lineage>
</organism>
<dbReference type="AlphaFoldDB" id="A0A3S0IKY5"/>
<dbReference type="InterPro" id="IPR019292">
    <property type="entry name" value="McrC"/>
</dbReference>
<protein>
    <submittedName>
        <fullName evidence="1">Restriction endonuclease</fullName>
    </submittedName>
</protein>
<keyword evidence="1" id="KW-0378">Hydrolase</keyword>
<dbReference type="Pfam" id="PF10117">
    <property type="entry name" value="McrBC"/>
    <property type="match status" value="1"/>
</dbReference>